<keyword evidence="3" id="KW-0687">Ribonucleoprotein</keyword>
<evidence type="ECO:0000256" key="1">
    <source>
        <dbReference type="ARBA" id="ARBA00006471"/>
    </source>
</evidence>
<dbReference type="GO" id="GO:0006412">
    <property type="term" value="P:translation"/>
    <property type="evidence" value="ECO:0007669"/>
    <property type="project" value="InterPro"/>
</dbReference>
<organism evidence="5 6">
    <name type="scientific">Eptatretus burgeri</name>
    <name type="common">Inshore hagfish</name>
    <dbReference type="NCBI Taxonomy" id="7764"/>
    <lineage>
        <taxon>Eukaryota</taxon>
        <taxon>Metazoa</taxon>
        <taxon>Chordata</taxon>
        <taxon>Craniata</taxon>
        <taxon>Vertebrata</taxon>
        <taxon>Cyclostomata</taxon>
        <taxon>Myxini</taxon>
        <taxon>Myxiniformes</taxon>
        <taxon>Myxinidae</taxon>
        <taxon>Eptatretinae</taxon>
        <taxon>Eptatretus</taxon>
    </lineage>
</organism>
<evidence type="ECO:0000256" key="3">
    <source>
        <dbReference type="ARBA" id="ARBA00023274"/>
    </source>
</evidence>
<dbReference type="AlphaFoldDB" id="A0A8C4QTX6"/>
<protein>
    <recommendedName>
        <fullName evidence="4">40S ribosomal protein S15a</fullName>
    </recommendedName>
</protein>
<reference evidence="5" key="2">
    <citation type="submission" date="2025-09" db="UniProtKB">
        <authorList>
            <consortium name="Ensembl"/>
        </authorList>
    </citation>
    <scope>IDENTIFICATION</scope>
</reference>
<dbReference type="Proteomes" id="UP000694388">
    <property type="component" value="Unplaced"/>
</dbReference>
<evidence type="ECO:0000256" key="4">
    <source>
        <dbReference type="ARBA" id="ARBA00035422"/>
    </source>
</evidence>
<reference evidence="5" key="1">
    <citation type="submission" date="2025-08" db="UniProtKB">
        <authorList>
            <consortium name="Ensembl"/>
        </authorList>
    </citation>
    <scope>IDENTIFICATION</scope>
</reference>
<dbReference type="PANTHER" id="PTHR11758">
    <property type="entry name" value="40S RIBOSOMAL PROTEIN S15A"/>
    <property type="match status" value="1"/>
</dbReference>
<dbReference type="Gene3D" id="3.30.1490.10">
    <property type="match status" value="1"/>
</dbReference>
<evidence type="ECO:0000256" key="2">
    <source>
        <dbReference type="ARBA" id="ARBA00022980"/>
    </source>
</evidence>
<evidence type="ECO:0000313" key="6">
    <source>
        <dbReference type="Proteomes" id="UP000694388"/>
    </source>
</evidence>
<dbReference type="GO" id="GO:1990904">
    <property type="term" value="C:ribonucleoprotein complex"/>
    <property type="evidence" value="ECO:0007669"/>
    <property type="project" value="UniProtKB-KW"/>
</dbReference>
<dbReference type="InterPro" id="IPR000630">
    <property type="entry name" value="Ribosomal_uS8"/>
</dbReference>
<dbReference type="InterPro" id="IPR035987">
    <property type="entry name" value="Ribosomal_uS8_sf"/>
</dbReference>
<evidence type="ECO:0000313" key="5">
    <source>
        <dbReference type="Ensembl" id="ENSEBUP00000019317.1"/>
    </source>
</evidence>
<dbReference type="GO" id="GO:0005840">
    <property type="term" value="C:ribosome"/>
    <property type="evidence" value="ECO:0007669"/>
    <property type="project" value="UniProtKB-KW"/>
</dbReference>
<keyword evidence="2" id="KW-0689">Ribosomal protein</keyword>
<dbReference type="Ensembl" id="ENSEBUT00000019893.1">
    <property type="protein sequence ID" value="ENSEBUP00000019317.1"/>
    <property type="gene ID" value="ENSEBUG00000012025.1"/>
</dbReference>
<keyword evidence="6" id="KW-1185">Reference proteome</keyword>
<comment type="similarity">
    <text evidence="1">Belongs to the universal ribosomal protein uS8 family.</text>
</comment>
<accession>A0A8C4QTX6</accession>
<proteinExistence type="inferred from homology"/>
<dbReference type="GO" id="GO:0003735">
    <property type="term" value="F:structural constituent of ribosome"/>
    <property type="evidence" value="ECO:0007669"/>
    <property type="project" value="InterPro"/>
</dbReference>
<dbReference type="SUPFAM" id="SSF56047">
    <property type="entry name" value="Ribosomal protein S8"/>
    <property type="match status" value="1"/>
</dbReference>
<sequence length="80" mass="9147">MSQSVNERVCEIVDDHRAGKVVVILTGRWSKCGVISPRFGVQLKDLGKWPRNLLGLVVSTSAERKRLFSFLHFFFFHIDA</sequence>
<dbReference type="GeneTree" id="ENSGT00940000170049"/>
<name>A0A8C4QTX6_EPTBU</name>